<dbReference type="CDD" id="cd00009">
    <property type="entry name" value="AAA"/>
    <property type="match status" value="1"/>
</dbReference>
<accession>A0A2S7U425</accession>
<dbReference type="PIRSF" id="PIRSF002849">
    <property type="entry name" value="AAA_ATPase_chaperone_MoxR_prd"/>
    <property type="match status" value="1"/>
</dbReference>
<dbReference type="InterPro" id="IPR011703">
    <property type="entry name" value="ATPase_AAA-3"/>
</dbReference>
<dbReference type="Pfam" id="PF17863">
    <property type="entry name" value="AAA_lid_2"/>
    <property type="match status" value="1"/>
</dbReference>
<reference evidence="5 6" key="1">
    <citation type="submission" date="2016-12" db="EMBL/GenBank/DDBJ databases">
        <title>Study of bacterial adaptation to deep sea.</title>
        <authorList>
            <person name="Song J."/>
            <person name="Yoshizawa S."/>
            <person name="Kogure K."/>
        </authorList>
    </citation>
    <scope>NUCLEOTIDE SEQUENCE [LARGE SCALE GENOMIC DNA]</scope>
    <source>
        <strain evidence="5 6">SAORIC-165</strain>
    </source>
</reference>
<dbReference type="Gene3D" id="1.10.8.80">
    <property type="entry name" value="Magnesium chelatase subunit I, C-Terminal domain"/>
    <property type="match status" value="1"/>
</dbReference>
<organism evidence="5 6">
    <name type="scientific">Rubritalea profundi</name>
    <dbReference type="NCBI Taxonomy" id="1658618"/>
    <lineage>
        <taxon>Bacteria</taxon>
        <taxon>Pseudomonadati</taxon>
        <taxon>Verrucomicrobiota</taxon>
        <taxon>Verrucomicrobiia</taxon>
        <taxon>Verrucomicrobiales</taxon>
        <taxon>Rubritaleaceae</taxon>
        <taxon>Rubritalea</taxon>
    </lineage>
</organism>
<comment type="similarity">
    <text evidence="3">Belongs to the MoxR family.</text>
</comment>
<evidence type="ECO:0000313" key="5">
    <source>
        <dbReference type="EMBL" id="PQJ29765.1"/>
    </source>
</evidence>
<keyword evidence="6" id="KW-1185">Reference proteome</keyword>
<evidence type="ECO:0000256" key="1">
    <source>
        <dbReference type="ARBA" id="ARBA00022741"/>
    </source>
</evidence>
<dbReference type="Proteomes" id="UP000239907">
    <property type="component" value="Unassembled WGS sequence"/>
</dbReference>
<dbReference type="GO" id="GO:0005524">
    <property type="term" value="F:ATP binding"/>
    <property type="evidence" value="ECO:0007669"/>
    <property type="project" value="UniProtKB-KW"/>
</dbReference>
<dbReference type="SMART" id="SM00382">
    <property type="entry name" value="AAA"/>
    <property type="match status" value="1"/>
</dbReference>
<protein>
    <submittedName>
        <fullName evidence="5">AAA family ATPase</fullName>
    </submittedName>
</protein>
<sequence>MENDVKHFKETFLKVKDEVSRFIVGQSDIIEDVMISICCGGHVLLEGVPGVGKTSLVNALSKALSVESKRIQFTPDLLPSDVVGTQVLIDKGGKRELEFQPGPIFCNLLLADEINRATPKTQSALLEAMQEKTVTVANITHKLPSPFFVMATQNPIENDGTYPLPEAQLDRFFFKLEVGLPSHDEFFEILNRTSGKSMPEVHAVASGEDVLRIGNTLRDVPVAPEVQSFLVKLVRATHPEDEQSPKSVKQFVRNGASPRAGQAMLSAARAKALLDGRYHVSTEDVQSVARQALRHRMILSFEGESEGIRTDQLIEEIISSISAKEPSFA</sequence>
<dbReference type="PANTHER" id="PTHR42759">
    <property type="entry name" value="MOXR FAMILY PROTEIN"/>
    <property type="match status" value="1"/>
</dbReference>
<dbReference type="FunFam" id="3.40.50.300:FF:000640">
    <property type="entry name" value="MoxR family ATPase"/>
    <property type="match status" value="1"/>
</dbReference>
<comment type="caution">
    <text evidence="5">The sequence shown here is derived from an EMBL/GenBank/DDBJ whole genome shotgun (WGS) entry which is preliminary data.</text>
</comment>
<name>A0A2S7U425_9BACT</name>
<dbReference type="PANTHER" id="PTHR42759:SF1">
    <property type="entry name" value="MAGNESIUM-CHELATASE SUBUNIT CHLD"/>
    <property type="match status" value="1"/>
</dbReference>
<dbReference type="InterPro" id="IPR050764">
    <property type="entry name" value="CbbQ/NirQ/NorQ/GpvN"/>
</dbReference>
<dbReference type="RefSeq" id="WP_105044281.1">
    <property type="nucleotide sequence ID" value="NZ_MQWA01000001.1"/>
</dbReference>
<dbReference type="InterPro" id="IPR027417">
    <property type="entry name" value="P-loop_NTPase"/>
</dbReference>
<dbReference type="InterPro" id="IPR041628">
    <property type="entry name" value="ChlI/MoxR_AAA_lid"/>
</dbReference>
<gene>
    <name evidence="5" type="ORF">BSZ32_15610</name>
</gene>
<evidence type="ECO:0000256" key="3">
    <source>
        <dbReference type="ARBA" id="ARBA00061607"/>
    </source>
</evidence>
<dbReference type="EMBL" id="MQWA01000001">
    <property type="protein sequence ID" value="PQJ29765.1"/>
    <property type="molecule type" value="Genomic_DNA"/>
</dbReference>
<dbReference type="AlphaFoldDB" id="A0A2S7U425"/>
<dbReference type="InterPro" id="IPR003593">
    <property type="entry name" value="AAA+_ATPase"/>
</dbReference>
<keyword evidence="2" id="KW-0067">ATP-binding</keyword>
<dbReference type="Pfam" id="PF07726">
    <property type="entry name" value="AAA_3"/>
    <property type="match status" value="1"/>
</dbReference>
<feature type="domain" description="AAA+ ATPase" evidence="4">
    <location>
        <begin position="39"/>
        <end position="182"/>
    </location>
</feature>
<evidence type="ECO:0000259" key="4">
    <source>
        <dbReference type="SMART" id="SM00382"/>
    </source>
</evidence>
<evidence type="ECO:0000256" key="2">
    <source>
        <dbReference type="ARBA" id="ARBA00022840"/>
    </source>
</evidence>
<evidence type="ECO:0000313" key="6">
    <source>
        <dbReference type="Proteomes" id="UP000239907"/>
    </source>
</evidence>
<dbReference type="GO" id="GO:0016887">
    <property type="term" value="F:ATP hydrolysis activity"/>
    <property type="evidence" value="ECO:0007669"/>
    <property type="project" value="InterPro"/>
</dbReference>
<proteinExistence type="inferred from homology"/>
<dbReference type="Gene3D" id="3.40.50.300">
    <property type="entry name" value="P-loop containing nucleotide triphosphate hydrolases"/>
    <property type="match status" value="1"/>
</dbReference>
<keyword evidence="1" id="KW-0547">Nucleotide-binding</keyword>
<dbReference type="SUPFAM" id="SSF52540">
    <property type="entry name" value="P-loop containing nucleoside triphosphate hydrolases"/>
    <property type="match status" value="1"/>
</dbReference>
<dbReference type="OrthoDB" id="9808397at2"/>